<organism evidence="2 3">
    <name type="scientific">Escallonia herrerae</name>
    <dbReference type="NCBI Taxonomy" id="1293975"/>
    <lineage>
        <taxon>Eukaryota</taxon>
        <taxon>Viridiplantae</taxon>
        <taxon>Streptophyta</taxon>
        <taxon>Embryophyta</taxon>
        <taxon>Tracheophyta</taxon>
        <taxon>Spermatophyta</taxon>
        <taxon>Magnoliopsida</taxon>
        <taxon>eudicotyledons</taxon>
        <taxon>Gunneridae</taxon>
        <taxon>Pentapetalae</taxon>
        <taxon>asterids</taxon>
        <taxon>campanulids</taxon>
        <taxon>Escalloniales</taxon>
        <taxon>Escalloniaceae</taxon>
        <taxon>Escallonia</taxon>
    </lineage>
</organism>
<proteinExistence type="predicted"/>
<evidence type="ECO:0000313" key="2">
    <source>
        <dbReference type="EMBL" id="KAK3024150.1"/>
    </source>
</evidence>
<dbReference type="Proteomes" id="UP001188597">
    <property type="component" value="Unassembled WGS sequence"/>
</dbReference>
<dbReference type="Pfam" id="PF03080">
    <property type="entry name" value="Neprosin"/>
    <property type="match status" value="1"/>
</dbReference>
<protein>
    <recommendedName>
        <fullName evidence="1">Neprosin PEP catalytic domain-containing protein</fullName>
    </recommendedName>
</protein>
<sequence length="101" mass="11573">MVHWGGEVYSSKVGVHPHTATAMGSGRFSDHILKNSGYITGMRVSENSQELRFPEPVYAHSDEYQCYDFYYLKDYVADPEFYYGGPGKIVLHRTDYIIVIL</sequence>
<dbReference type="PANTHER" id="PTHR31589:SF111">
    <property type="entry name" value="NEPROSIN DOMAIN-CONTAINING PROTEIN"/>
    <property type="match status" value="1"/>
</dbReference>
<reference evidence="2" key="1">
    <citation type="submission" date="2022-12" db="EMBL/GenBank/DDBJ databases">
        <title>Draft genome assemblies for two species of Escallonia (Escalloniales).</title>
        <authorList>
            <person name="Chanderbali A."/>
            <person name="Dervinis C."/>
            <person name="Anghel I."/>
            <person name="Soltis D."/>
            <person name="Soltis P."/>
            <person name="Zapata F."/>
        </authorList>
    </citation>
    <scope>NUCLEOTIDE SEQUENCE</scope>
    <source>
        <strain evidence="2">UCBG64.0493</strain>
        <tissue evidence="2">Leaf</tissue>
    </source>
</reference>
<evidence type="ECO:0000313" key="3">
    <source>
        <dbReference type="Proteomes" id="UP001188597"/>
    </source>
</evidence>
<gene>
    <name evidence="2" type="ORF">RJ639_042834</name>
</gene>
<evidence type="ECO:0000259" key="1">
    <source>
        <dbReference type="PROSITE" id="PS52045"/>
    </source>
</evidence>
<keyword evidence="3" id="KW-1185">Reference proteome</keyword>
<name>A0AA89B1P6_9ASTE</name>
<dbReference type="PROSITE" id="PS52045">
    <property type="entry name" value="NEPROSIN_PEP_CD"/>
    <property type="match status" value="1"/>
</dbReference>
<dbReference type="InterPro" id="IPR053168">
    <property type="entry name" value="Glutamic_endopeptidase"/>
</dbReference>
<accession>A0AA89B1P6</accession>
<dbReference type="InterPro" id="IPR004314">
    <property type="entry name" value="Neprosin"/>
</dbReference>
<feature type="domain" description="Neprosin PEP catalytic" evidence="1">
    <location>
        <begin position="1"/>
        <end position="90"/>
    </location>
</feature>
<dbReference type="AlphaFoldDB" id="A0AA89B1P6"/>
<dbReference type="PANTHER" id="PTHR31589">
    <property type="entry name" value="PROTEIN, PUTATIVE (DUF239)-RELATED-RELATED"/>
    <property type="match status" value="1"/>
</dbReference>
<dbReference type="EMBL" id="JAVXUP010000615">
    <property type="protein sequence ID" value="KAK3024150.1"/>
    <property type="molecule type" value="Genomic_DNA"/>
</dbReference>
<comment type="caution">
    <text evidence="2">The sequence shown here is derived from an EMBL/GenBank/DDBJ whole genome shotgun (WGS) entry which is preliminary data.</text>
</comment>